<organism evidence="4 5">
    <name type="scientific">Pseudoduganella lutea</name>
    <dbReference type="NCBI Taxonomy" id="321985"/>
    <lineage>
        <taxon>Bacteria</taxon>
        <taxon>Pseudomonadati</taxon>
        <taxon>Pseudomonadota</taxon>
        <taxon>Betaproteobacteria</taxon>
        <taxon>Burkholderiales</taxon>
        <taxon>Oxalobacteraceae</taxon>
        <taxon>Telluria group</taxon>
        <taxon>Pseudoduganella</taxon>
    </lineage>
</organism>
<dbReference type="InterPro" id="IPR050557">
    <property type="entry name" value="RTX_toxin/Mannuronan_C5-epim"/>
</dbReference>
<dbReference type="InterPro" id="IPR018511">
    <property type="entry name" value="Hemolysin-typ_Ca-bd_CS"/>
</dbReference>
<dbReference type="Gene3D" id="2.150.10.10">
    <property type="entry name" value="Serralysin-like metalloprotease, C-terminal"/>
    <property type="match status" value="8"/>
</dbReference>
<protein>
    <submittedName>
        <fullName evidence="4">Calcium-binding protein</fullName>
    </submittedName>
</protein>
<evidence type="ECO:0000256" key="1">
    <source>
        <dbReference type="ARBA" id="ARBA00004613"/>
    </source>
</evidence>
<keyword evidence="2" id="KW-0964">Secreted</keyword>
<name>A0A4P6KTK0_9BURK</name>
<dbReference type="RefSeq" id="WP_130185556.1">
    <property type="nucleotide sequence ID" value="NZ_CP035913.1"/>
</dbReference>
<dbReference type="PANTHER" id="PTHR38340:SF1">
    <property type="entry name" value="S-LAYER PROTEIN"/>
    <property type="match status" value="1"/>
</dbReference>
<dbReference type="GO" id="GO:0005509">
    <property type="term" value="F:calcium ion binding"/>
    <property type="evidence" value="ECO:0007669"/>
    <property type="project" value="InterPro"/>
</dbReference>
<dbReference type="PROSITE" id="PS00330">
    <property type="entry name" value="HEMOLYSIN_CALCIUM"/>
    <property type="match status" value="9"/>
</dbReference>
<feature type="region of interest" description="Disordered" evidence="3">
    <location>
        <begin position="501"/>
        <end position="521"/>
    </location>
</feature>
<evidence type="ECO:0000256" key="3">
    <source>
        <dbReference type="SAM" id="MobiDB-lite"/>
    </source>
</evidence>
<dbReference type="PRINTS" id="PR00313">
    <property type="entry name" value="CABNDNGRPT"/>
</dbReference>
<feature type="region of interest" description="Disordered" evidence="3">
    <location>
        <begin position="116"/>
        <end position="251"/>
    </location>
</feature>
<reference evidence="4 5" key="1">
    <citation type="submission" date="2019-02" db="EMBL/GenBank/DDBJ databases">
        <title>Draft Genome Sequences of Six Type Strains of the Genus Massilia.</title>
        <authorList>
            <person name="Miess H."/>
            <person name="Frediansyhah A."/>
            <person name="Gross H."/>
        </authorList>
    </citation>
    <scope>NUCLEOTIDE SEQUENCE [LARGE SCALE GENOMIC DNA]</scope>
    <source>
        <strain evidence="4 5">DSM 17473</strain>
    </source>
</reference>
<dbReference type="SUPFAM" id="SSF51120">
    <property type="entry name" value="beta-Roll"/>
    <property type="match status" value="6"/>
</dbReference>
<evidence type="ECO:0000256" key="2">
    <source>
        <dbReference type="ARBA" id="ARBA00022525"/>
    </source>
</evidence>
<evidence type="ECO:0000313" key="5">
    <source>
        <dbReference type="Proteomes" id="UP000290637"/>
    </source>
</evidence>
<dbReference type="KEGG" id="plue:EWM63_05045"/>
<dbReference type="InterPro" id="IPR001343">
    <property type="entry name" value="Hemolysn_Ca-bd"/>
</dbReference>
<dbReference type="AlphaFoldDB" id="A0A4P6KTK0"/>
<dbReference type="OrthoDB" id="8731939at2"/>
<feature type="compositionally biased region" description="Acidic residues" evidence="3">
    <location>
        <begin position="152"/>
        <end position="164"/>
    </location>
</feature>
<evidence type="ECO:0000313" key="4">
    <source>
        <dbReference type="EMBL" id="QBE62421.1"/>
    </source>
</evidence>
<dbReference type="InterPro" id="IPR011049">
    <property type="entry name" value="Serralysin-like_metalloprot_C"/>
</dbReference>
<dbReference type="Pfam" id="PF00353">
    <property type="entry name" value="HemolysinCabind"/>
    <property type="match status" value="12"/>
</dbReference>
<proteinExistence type="predicted"/>
<feature type="compositionally biased region" description="Low complexity" evidence="3">
    <location>
        <begin position="230"/>
        <end position="251"/>
    </location>
</feature>
<feature type="compositionally biased region" description="Low complexity" evidence="3">
    <location>
        <begin position="176"/>
        <end position="186"/>
    </location>
</feature>
<accession>A0A4P6KTK0</accession>
<keyword evidence="5" id="KW-1185">Reference proteome</keyword>
<dbReference type="PANTHER" id="PTHR38340">
    <property type="entry name" value="S-LAYER PROTEIN"/>
    <property type="match status" value="1"/>
</dbReference>
<dbReference type="Proteomes" id="UP000290637">
    <property type="component" value="Chromosome"/>
</dbReference>
<dbReference type="GO" id="GO:0005576">
    <property type="term" value="C:extracellular region"/>
    <property type="evidence" value="ECO:0007669"/>
    <property type="project" value="UniProtKB-SubCell"/>
</dbReference>
<gene>
    <name evidence="4" type="ORF">EWM63_05045</name>
</gene>
<sequence length="1068" mass="106831">MATIWGHDGDNSLRAEKPGTVLVGGRGNDWYHVHAANVKVLEAAGEGTDGVATSLDRYTLPNNVENLSYNGAKAGTLTGNTLANQLVGHKGNDRLDGGVGDDSLWGYGGNDTLLGGDGRDYVQGGEGNDSLNGGNGDDSVQGDEGNDRLDGGADDDSLWGEEGNDTLLGGEGNDGLVGNVGNDSLNGGNGNDTVQGDEGDDRQDGGGGDDSMWGEEGNDTLHGGEGNDGLVGNVGNDSLDGGNGNDSLWSGEGDDLLLGGAGDDRIVANGGSATVRGGAGEDRLLLVEPLGNYGRERTGETGLRLTSKVTGAVIDMLDVEHLWFDSTWHTFADLTSDLPSQWGDTLYSGGTGDTLAGGQGNDTYVVRHPGTIITEAANGGNDTVKADRDYTLGDGVENLVLLGTGTLRGDGNALNNKLTGNAAANILDGGAGKDTMTGGAGSDRYVVDDKSDVVIEKAGDAGTDQVISMLAAYTLGADVENLTAGRDSNFTGNGNAGANRVSGLTGNDKLSGNGGSDTLSGGAGNDTLLGGAGHDEFIGGAGNDFFDGGANDGYLDYADYRSARGAVTVSLATGKAADDEGGTDTLTNIHGVLGSAFDDVLTGASGTGTEYFDAGGGSDTIDGGAIRGWDYNMAGYGTESAAVAVDLGQGLGVTATGTDVLLNINQVVGSWYDDSITGSDGPRPEWLEGNAGSDTLDGAGAFDYVTYINTSRTGVTVDLGAGTATDADGDTDTLRNIEGIVGTRYDDVLTGSDNRGRDIEIFYGAAGDDTIDGGLGWDAVDYAGHASTGVVVDLAAGTAQDGAGGTDTLVGIEFARGTAFNDSLTGGATDDILAGRGGNDILDGGIGNDIADYRYAGGAVTASLATGKASDGDRGTDTLRNIETIFGSAFDDRLVGDARANALLGEGGNDTLDGGAGDDWLEGVAGNDKLSGGAGNDTLAGGGGADALAGGAGADTFHLDLDKADTIADFATGIDRIVIDAAAGNIGNGDNVIDDGELVIVTANAKALTAAGAATLFVVDDGKASAVFAYRPLDADGIASATELTLVATLTGVKATEAGDFAFGSFGG</sequence>
<dbReference type="EMBL" id="CP035913">
    <property type="protein sequence ID" value="QBE62421.1"/>
    <property type="molecule type" value="Genomic_DNA"/>
</dbReference>
<comment type="subcellular location">
    <subcellularLocation>
        <location evidence="1">Secreted</location>
    </subcellularLocation>
</comment>